<dbReference type="AlphaFoldDB" id="A0A371I6H1"/>
<evidence type="ECO:0000313" key="4">
    <source>
        <dbReference type="Proteomes" id="UP000257109"/>
    </source>
</evidence>
<sequence>MKGGLQIVGVIIRKPVMMKCCNDRTCVGGSFYEEFILLKMSGENEKIKPKTDFELFLNNANQCVWKKLNNDSGAGANAASREDMIFAATDPLSEIVWSPDKGLSLKCADSSFADKNNSLFRDVGKGCMVLTPPQNFTGGSSTTHKPIDDDFVKPIAVVCAKSDIAEADAPSMHPTGDSGVKAKCKAYEEDDMGPVSNKEKMNTAAAASNLPNDQSGNLMNNWEKITGDQANIGTDKISGIEGNNFSAISVLPSCPYLKYILHPDFPAGQADQRPFDNLLLQSDENKPSMDQNPSPGRHSDGGVDIGIEKKAVVTDDDLHNVVEPIIEYKGAGAPGTNLTSSSRSPLEKLESSAENDLRTFNCEAACAGTSRVNFNAIEDKFQDNEMMLPSDKILPVLHSPSHSRIHMAIKKGKEKSLSDGHANVILSKEDNDSHSSVESCNSAGKKRHNFRQQLIIGSKRVKKQIEETSGSKSYVKQDSSFMNWISNMVKGLSQSIQNGSNTLALTLANPDHHNLRPDEKLITCNMNQDPEPKNTGFKSIFQSIYCPNLKSVGARMSHQEGKSSEDLEPGNMEHGIDAAPITCCAENNSLSKLCLQSNKYGVSTGRYDAGPSLQPKIKPLNFFNCQESSKNDPVETKNYSILGHSKDKEEVASHSSSTKQNTDNNDNTDSNALSDRKEEENICHKRDNLGSLWITRLSPKFTVPLREQPVNDTEASPDLKEDKGNNDHKSKYKFEPLSSSPGFRNLEPMASMFARRFGAIKHIIPTNTADNTTQVNMLCLFCGTRGHQLSDCSAIAESKLEELQKNIVSYGGLEEHPCLCIKCFLPNHWAISCPTSISTRKHELKANALVNDSGKHFIPSNEESARQLTDEDEQGSINDETDNRASQNINLKRKSNEIIAFKVGSHASFKKYCGFSSEENKFRENPKTFPSKLVEKQISHVPNEIFDAVKKLRLSRTDILKWINTHGSISQLDGFFLRLRLGKWEEGLGGTGYHVAYINETQSQRQCSEQNTRKSLSVKVGSVEGMVESQYISNHDFLEEEIMEWWSTTSEAGAEIPSEEDLIEKFERKKMLGL</sequence>
<feature type="region of interest" description="Disordered" evidence="1">
    <location>
        <begin position="855"/>
        <end position="883"/>
    </location>
</feature>
<dbReference type="InterPro" id="IPR036128">
    <property type="entry name" value="Plus3-like_sf"/>
</dbReference>
<gene>
    <name evidence="3" type="ORF">CR513_04806</name>
</gene>
<evidence type="ECO:0000259" key="2">
    <source>
        <dbReference type="PROSITE" id="PS51360"/>
    </source>
</evidence>
<feature type="compositionally biased region" description="Basic and acidic residues" evidence="1">
    <location>
        <begin position="717"/>
        <end position="734"/>
    </location>
</feature>
<feature type="region of interest" description="Disordered" evidence="1">
    <location>
        <begin position="704"/>
        <end position="734"/>
    </location>
</feature>
<feature type="compositionally biased region" description="Low complexity" evidence="1">
    <location>
        <begin position="655"/>
        <end position="673"/>
    </location>
</feature>
<keyword evidence="4" id="KW-1185">Reference proteome</keyword>
<dbReference type="Proteomes" id="UP000257109">
    <property type="component" value="Unassembled WGS sequence"/>
</dbReference>
<dbReference type="PROSITE" id="PS51360">
    <property type="entry name" value="PLUS3"/>
    <property type="match status" value="1"/>
</dbReference>
<dbReference type="SUPFAM" id="SSF159042">
    <property type="entry name" value="Plus3-like"/>
    <property type="match status" value="1"/>
</dbReference>
<dbReference type="InterPro" id="IPR004343">
    <property type="entry name" value="Plus-3_dom"/>
</dbReference>
<dbReference type="SMART" id="SM00343">
    <property type="entry name" value="ZnF_C2HC"/>
    <property type="match status" value="2"/>
</dbReference>
<dbReference type="STRING" id="157652.A0A371I6H1"/>
<dbReference type="PANTHER" id="PTHR38940">
    <property type="entry name" value="PLUS3 DOMAIN-CONTAINING PROTEIN"/>
    <property type="match status" value="1"/>
</dbReference>
<evidence type="ECO:0000313" key="3">
    <source>
        <dbReference type="EMBL" id="RDY10646.1"/>
    </source>
</evidence>
<dbReference type="InterPro" id="IPR001878">
    <property type="entry name" value="Znf_CCHC"/>
</dbReference>
<organism evidence="3 4">
    <name type="scientific">Mucuna pruriens</name>
    <name type="common">Velvet bean</name>
    <name type="synonym">Dolichos pruriens</name>
    <dbReference type="NCBI Taxonomy" id="157652"/>
    <lineage>
        <taxon>Eukaryota</taxon>
        <taxon>Viridiplantae</taxon>
        <taxon>Streptophyta</taxon>
        <taxon>Embryophyta</taxon>
        <taxon>Tracheophyta</taxon>
        <taxon>Spermatophyta</taxon>
        <taxon>Magnoliopsida</taxon>
        <taxon>eudicotyledons</taxon>
        <taxon>Gunneridae</taxon>
        <taxon>Pentapetalae</taxon>
        <taxon>rosids</taxon>
        <taxon>fabids</taxon>
        <taxon>Fabales</taxon>
        <taxon>Fabaceae</taxon>
        <taxon>Papilionoideae</taxon>
        <taxon>50 kb inversion clade</taxon>
        <taxon>NPAAA clade</taxon>
        <taxon>indigoferoid/millettioid clade</taxon>
        <taxon>Phaseoleae</taxon>
        <taxon>Mucuna</taxon>
    </lineage>
</organism>
<dbReference type="GO" id="GO:0003677">
    <property type="term" value="F:DNA binding"/>
    <property type="evidence" value="ECO:0007669"/>
    <property type="project" value="InterPro"/>
</dbReference>
<comment type="caution">
    <text evidence="3">The sequence shown here is derived from an EMBL/GenBank/DDBJ whole genome shotgun (WGS) entry which is preliminary data.</text>
</comment>
<name>A0A371I6H1_MUCPR</name>
<dbReference type="PANTHER" id="PTHR38940:SF4">
    <property type="entry name" value="OS01G0775100 PROTEIN"/>
    <property type="match status" value="1"/>
</dbReference>
<feature type="domain" description="Plus3" evidence="2">
    <location>
        <begin position="943"/>
        <end position="1074"/>
    </location>
</feature>
<dbReference type="Gene3D" id="3.90.70.200">
    <property type="entry name" value="Plus-3 domain"/>
    <property type="match status" value="1"/>
</dbReference>
<protein>
    <recommendedName>
        <fullName evidence="2">Plus3 domain-containing protein</fullName>
    </recommendedName>
</protein>
<evidence type="ECO:0000256" key="1">
    <source>
        <dbReference type="SAM" id="MobiDB-lite"/>
    </source>
</evidence>
<proteinExistence type="predicted"/>
<reference evidence="3" key="1">
    <citation type="submission" date="2018-05" db="EMBL/GenBank/DDBJ databases">
        <title>Draft genome of Mucuna pruriens seed.</title>
        <authorList>
            <person name="Nnadi N.E."/>
            <person name="Vos R."/>
            <person name="Hasami M.H."/>
            <person name="Devisetty U.K."/>
            <person name="Aguiy J.C."/>
        </authorList>
    </citation>
    <scope>NUCLEOTIDE SEQUENCE [LARGE SCALE GENOMIC DNA]</scope>
    <source>
        <strain evidence="3">JCA_2017</strain>
    </source>
</reference>
<feature type="non-terminal residue" evidence="3">
    <location>
        <position position="1"/>
    </location>
</feature>
<dbReference type="OrthoDB" id="166375at2759"/>
<dbReference type="EMBL" id="QJKJ01000802">
    <property type="protein sequence ID" value="RDY10646.1"/>
    <property type="molecule type" value="Genomic_DNA"/>
</dbReference>
<dbReference type="SMART" id="SM00719">
    <property type="entry name" value="Plus3"/>
    <property type="match status" value="1"/>
</dbReference>
<accession>A0A371I6H1</accession>
<dbReference type="Pfam" id="PF03126">
    <property type="entry name" value="Plus-3"/>
    <property type="match status" value="1"/>
</dbReference>
<feature type="region of interest" description="Disordered" evidence="1">
    <location>
        <begin position="282"/>
        <end position="303"/>
    </location>
</feature>
<feature type="region of interest" description="Disordered" evidence="1">
    <location>
        <begin position="646"/>
        <end position="679"/>
    </location>
</feature>
<dbReference type="GO" id="GO:0008270">
    <property type="term" value="F:zinc ion binding"/>
    <property type="evidence" value="ECO:0007669"/>
    <property type="project" value="InterPro"/>
</dbReference>